<proteinExistence type="predicted"/>
<feature type="domain" description="YrhK" evidence="3">
    <location>
        <begin position="380"/>
        <end position="436"/>
    </location>
</feature>
<evidence type="ECO:0000259" key="3">
    <source>
        <dbReference type="Pfam" id="PF14145"/>
    </source>
</evidence>
<feature type="transmembrane region" description="Helical" evidence="2">
    <location>
        <begin position="62"/>
        <end position="83"/>
    </location>
</feature>
<feature type="transmembrane region" description="Helical" evidence="2">
    <location>
        <begin position="413"/>
        <end position="432"/>
    </location>
</feature>
<dbReference type="Proteomes" id="UP001178507">
    <property type="component" value="Unassembled WGS sequence"/>
</dbReference>
<feature type="transmembrane region" description="Helical" evidence="2">
    <location>
        <begin position="376"/>
        <end position="401"/>
    </location>
</feature>
<dbReference type="Pfam" id="PF14145">
    <property type="entry name" value="YrhK"/>
    <property type="match status" value="1"/>
</dbReference>
<organism evidence="4 5">
    <name type="scientific">Effrenium voratum</name>
    <dbReference type="NCBI Taxonomy" id="2562239"/>
    <lineage>
        <taxon>Eukaryota</taxon>
        <taxon>Sar</taxon>
        <taxon>Alveolata</taxon>
        <taxon>Dinophyceae</taxon>
        <taxon>Suessiales</taxon>
        <taxon>Symbiodiniaceae</taxon>
        <taxon>Effrenium</taxon>
    </lineage>
</organism>
<reference evidence="4" key="1">
    <citation type="submission" date="2023-08" db="EMBL/GenBank/DDBJ databases">
        <authorList>
            <person name="Chen Y."/>
            <person name="Shah S."/>
            <person name="Dougan E. K."/>
            <person name="Thang M."/>
            <person name="Chan C."/>
        </authorList>
    </citation>
    <scope>NUCLEOTIDE SEQUENCE</scope>
</reference>
<keyword evidence="2" id="KW-1133">Transmembrane helix</keyword>
<dbReference type="EMBL" id="CAUJNA010001156">
    <property type="protein sequence ID" value="CAJ1384817.1"/>
    <property type="molecule type" value="Genomic_DNA"/>
</dbReference>
<evidence type="ECO:0000313" key="5">
    <source>
        <dbReference type="Proteomes" id="UP001178507"/>
    </source>
</evidence>
<gene>
    <name evidence="4" type="ORF">EVOR1521_LOCUS11592</name>
</gene>
<comment type="caution">
    <text evidence="4">The sequence shown here is derived from an EMBL/GenBank/DDBJ whole genome shotgun (WGS) entry which is preliminary data.</text>
</comment>
<dbReference type="AlphaFoldDB" id="A0AA36ICJ5"/>
<keyword evidence="2" id="KW-0472">Membrane</keyword>
<accession>A0AA36ICJ5</accession>
<feature type="transmembrane region" description="Helical" evidence="2">
    <location>
        <begin position="302"/>
        <end position="318"/>
    </location>
</feature>
<dbReference type="InterPro" id="IPR025424">
    <property type="entry name" value="YrhK_domain"/>
</dbReference>
<feature type="transmembrane region" description="Helical" evidence="2">
    <location>
        <begin position="338"/>
        <end position="364"/>
    </location>
</feature>
<keyword evidence="2" id="KW-0812">Transmembrane</keyword>
<sequence length="542" mass="59880">LRSCLANNGGYPHRYSNPRMVHLVSERPRESVLPVLIQHCAGGTSIKKTSPKSSFWSIAFPIYYVLLSLLCNALFFVGSCLFLPIKLTERSVSFTFVIENLDVEQVMTSHITFFEDLENNFTGALASDQANPIKPHHTHFQWRKTTSCSLDNAMLFDVNIYPRDGHNVTALKMSLPSSLIISNALNRSFSSLGIGDAAVGSMDVTVVSRPRLVETPIVQKWAVDLGCNLFIIGSALLAAISGLDLLEDMLACGLKLKVPSPSGKSHSFSSHGYEMVGSDSEAFGSDAYEGVSVIASARAERGLYLTGGLIFLVGTIYFQHPQMISHRVPSEVMRDEDVLFAAIWMFILGSIIFVFATFLNALSLNVSAPGSSKKTFIHWSVATCGVYELGGILFVMGSVCFMPNQGCKEGMEILGAWCFMLGACCYVMGDFIEFMKTCALIFLRMKQEEAAQKIERAMLHYLFRQRLASVGKYRRQSRPNEQSRRSSVRSRGSVKQLGLVRTFTQALKQKSIIQALKFENVPKCAAEHDGSTELLAGTKMRL</sequence>
<evidence type="ECO:0000256" key="2">
    <source>
        <dbReference type="SAM" id="Phobius"/>
    </source>
</evidence>
<evidence type="ECO:0000256" key="1">
    <source>
        <dbReference type="SAM" id="MobiDB-lite"/>
    </source>
</evidence>
<name>A0AA36ICJ5_9DINO</name>
<evidence type="ECO:0000313" key="4">
    <source>
        <dbReference type="EMBL" id="CAJ1384817.1"/>
    </source>
</evidence>
<feature type="non-terminal residue" evidence="4">
    <location>
        <position position="542"/>
    </location>
</feature>
<keyword evidence="5" id="KW-1185">Reference proteome</keyword>
<feature type="region of interest" description="Disordered" evidence="1">
    <location>
        <begin position="473"/>
        <end position="493"/>
    </location>
</feature>
<protein>
    <recommendedName>
        <fullName evidence="3">YrhK domain-containing protein</fullName>
    </recommendedName>
</protein>